<organism evidence="12 13">
    <name type="scientific">Cucurbita argyrosperma subsp. sororia</name>
    <dbReference type="NCBI Taxonomy" id="37648"/>
    <lineage>
        <taxon>Eukaryota</taxon>
        <taxon>Viridiplantae</taxon>
        <taxon>Streptophyta</taxon>
        <taxon>Embryophyta</taxon>
        <taxon>Tracheophyta</taxon>
        <taxon>Spermatophyta</taxon>
        <taxon>Magnoliopsida</taxon>
        <taxon>eudicotyledons</taxon>
        <taxon>Gunneridae</taxon>
        <taxon>Pentapetalae</taxon>
        <taxon>rosids</taxon>
        <taxon>fabids</taxon>
        <taxon>Cucurbitales</taxon>
        <taxon>Cucurbitaceae</taxon>
        <taxon>Cucurbiteae</taxon>
        <taxon>Cucurbita</taxon>
    </lineage>
</organism>
<feature type="domain" description="C2 NT-type" evidence="11">
    <location>
        <begin position="6"/>
        <end position="140"/>
    </location>
</feature>
<keyword evidence="13" id="KW-1185">Reference proteome</keyword>
<gene>
    <name evidence="12" type="ORF">SDJN03_24759</name>
</gene>
<evidence type="ECO:0000256" key="5">
    <source>
        <dbReference type="ARBA" id="ARBA00023242"/>
    </source>
</evidence>
<feature type="coiled-coil region" evidence="9">
    <location>
        <begin position="380"/>
        <end position="610"/>
    </location>
</feature>
<dbReference type="CDD" id="cd22908">
    <property type="entry name" value="HFD_NFYC-like"/>
    <property type="match status" value="1"/>
</dbReference>
<comment type="similarity">
    <text evidence="7">Belongs to the NFYC/HAP5 subunit family.</text>
</comment>
<accession>A0AAV6M809</accession>
<evidence type="ECO:0000256" key="6">
    <source>
        <dbReference type="ARBA" id="ARBA00025911"/>
    </source>
</evidence>
<feature type="compositionally biased region" description="Polar residues" evidence="10">
    <location>
        <begin position="683"/>
        <end position="695"/>
    </location>
</feature>
<sequence>MFKSARWRSEKNRIKAEFKLQFCATQISEFGGDSLTISVVPGDVGKPTLKLEKATVRGGKCRWENPAYVTVKFDTDQRTGKFTEKIYHFRVSTGLTKAGLLGEVSIDFAKYAETTKPFSASLPLHNSNSAVLHIWIQRIQEDAAQRDLEEFEDSKTRSQDESLSSYLNNEDMNKNSQTEVGLLPQYAKNDGLNDEAERNGDHRTSSGSDSTVSSYESSSGLDSPVGNGIRNNTHQQPNGFLSPLSRTPDSHKSPAREENHAFPWKWSVQSDQTDDSGVNGIVGGRSKKETDIENEELKNELSVLSRRADMSDMELQTLRKQIAKENKRSHDLMSEVSSLKAERDEWRAECEKLKGFQRHMDDAKVKNKLQFEHGDLRSLIDEMRQELNYEKDLNANLRLQLQKTQESNTELILAVQDLEEMLEQKNCEISEAKKAEEEDDELKALEDLVKDQKNDRKAYELEQKVMELYDEIELHMRDKDELAIQTEQLALDYEILKQENHDLSCKLEQCQLQEQLKIQHERSSSAAAMINELEKKIEGLENELKQQSAEYSNTSATIRELQSHVRSLEEELEKQGLDFEADLEAMTVSKVEQEQRAIRAEEALRKMRLRNAHTAEKLQEEFGRLSKQMASTFEANENVAMKALAEASELRSQRTHLEEALQKANEELRSVREKLHELSHQIKSNSTQIEQMTSELETKSKQLEHQDTKSESFSQEIQMLKSEIDRLVGENSNLKEQAGQVETMRVDLAQMTTLAREAEMLIQTRNTERNELESKVISAKKESDKLLDELEKLRNMKDEKESLLELLQAEFQKLKVECNDLKHSLAEDEIEKEKLRKQILQLKAELKKEGASNSSEKKLKHNNGRVVATIGGNKTAPKPKLNSASHGPAEVANLREKIKTLERQIKSNENALETSENSFLQKEQDFCNRILELESRLEELNHLETSQEVTNGRNDTASHGGAFEKTRQRADNSSNNGNELSVNSNTNSFKTAPTVGDSNGNLDELLTELSSLKEKNQSMENELKDMQERYSEISLKFAEVEDRLQQNSTTPINPELLSKQFLSSIESKNQRFRSKAEAEGNILMRQAGAYSGVTYWKTGPHSLPLARIKKIMKKSGEDVKMISAEAPIVFSKACELFVEELTKRSWMIAMQSKKRMLHKEDVASAILATDIFDFLIGLIFHETTTAASASAAAELPESETMSIPVEMSPFLQS</sequence>
<dbReference type="Pfam" id="PF10358">
    <property type="entry name" value="NT-C2"/>
    <property type="match status" value="1"/>
</dbReference>
<feature type="region of interest" description="Disordered" evidence="10">
    <location>
        <begin position="869"/>
        <end position="888"/>
    </location>
</feature>
<comment type="caution">
    <text evidence="12">The sequence shown here is derived from an EMBL/GenBank/DDBJ whole genome shotgun (WGS) entry which is preliminary data.</text>
</comment>
<evidence type="ECO:0000256" key="7">
    <source>
        <dbReference type="ARBA" id="ARBA00038129"/>
    </source>
</evidence>
<keyword evidence="5" id="KW-0539">Nucleus</keyword>
<dbReference type="AlphaFoldDB" id="A0AAV6M809"/>
<evidence type="ECO:0000256" key="3">
    <source>
        <dbReference type="ARBA" id="ARBA00023125"/>
    </source>
</evidence>
<evidence type="ECO:0000256" key="1">
    <source>
        <dbReference type="ARBA" id="ARBA00004123"/>
    </source>
</evidence>
<keyword evidence="4" id="KW-0804">Transcription</keyword>
<feature type="compositionally biased region" description="Basic and acidic residues" evidence="10">
    <location>
        <begin position="147"/>
        <end position="160"/>
    </location>
</feature>
<feature type="coiled-coil region" evidence="9">
    <location>
        <begin position="891"/>
        <end position="918"/>
    </location>
</feature>
<feature type="compositionally biased region" description="Polar residues" evidence="10">
    <location>
        <begin position="229"/>
        <end position="247"/>
    </location>
</feature>
<dbReference type="PANTHER" id="PTHR34452">
    <property type="entry name" value="MYOSIN HEAVY CHAIN-RELATED PROTEIN"/>
    <property type="match status" value="1"/>
</dbReference>
<evidence type="ECO:0000256" key="10">
    <source>
        <dbReference type="SAM" id="MobiDB-lite"/>
    </source>
</evidence>
<proteinExistence type="inferred from homology"/>
<feature type="compositionally biased region" description="Polar residues" evidence="10">
    <location>
        <begin position="971"/>
        <end position="1000"/>
    </location>
</feature>
<dbReference type="GO" id="GO:0003677">
    <property type="term" value="F:DNA binding"/>
    <property type="evidence" value="ECO:0007669"/>
    <property type="project" value="UniProtKB-KW"/>
</dbReference>
<evidence type="ECO:0000256" key="9">
    <source>
        <dbReference type="SAM" id="Coils"/>
    </source>
</evidence>
<comment type="function">
    <text evidence="8">Stimulates the transcription of various genes by recognizing and binding to a CCAAT motif in promoters.</text>
</comment>
<feature type="compositionally biased region" description="Basic and acidic residues" evidence="10">
    <location>
        <begin position="696"/>
        <end position="710"/>
    </location>
</feature>
<evidence type="ECO:0000259" key="11">
    <source>
        <dbReference type="PROSITE" id="PS51840"/>
    </source>
</evidence>
<feature type="non-terminal residue" evidence="12">
    <location>
        <position position="1"/>
    </location>
</feature>
<feature type="region of interest" description="Disordered" evidence="10">
    <location>
        <begin position="944"/>
        <end position="1000"/>
    </location>
</feature>
<dbReference type="InterPro" id="IPR019448">
    <property type="entry name" value="NT-C2"/>
</dbReference>
<keyword evidence="9" id="KW-0175">Coiled coil</keyword>
<dbReference type="PROSITE" id="PS51840">
    <property type="entry name" value="C2_NT"/>
    <property type="match status" value="1"/>
</dbReference>
<feature type="compositionally biased region" description="Low complexity" evidence="10">
    <location>
        <begin position="205"/>
        <end position="219"/>
    </location>
</feature>
<dbReference type="PANTHER" id="PTHR34452:SF7">
    <property type="entry name" value="MYOSIN HEAVY CHAIN-RELATED PROTEIN"/>
    <property type="match status" value="1"/>
</dbReference>
<comment type="subcellular location">
    <subcellularLocation>
        <location evidence="1">Nucleus</location>
    </subcellularLocation>
</comment>
<comment type="subunit">
    <text evidence="6">Heterotrimeric transcription factor composed of three components, NF-YA, NF-YB and NF-YC. NF-YB and NF-YC must interact and dimerize for NF-YA association and DNA binding.</text>
</comment>
<feature type="compositionally biased region" description="Basic and acidic residues" evidence="10">
    <location>
        <begin position="248"/>
        <end position="260"/>
    </location>
</feature>
<feature type="compositionally biased region" description="Polar residues" evidence="10">
    <location>
        <begin position="161"/>
        <end position="175"/>
    </location>
</feature>
<feature type="coiled-coil region" evidence="9">
    <location>
        <begin position="287"/>
        <end position="349"/>
    </location>
</feature>
<evidence type="ECO:0000313" key="12">
    <source>
        <dbReference type="EMBL" id="KAG6577185.1"/>
    </source>
</evidence>
<dbReference type="GO" id="GO:0005634">
    <property type="term" value="C:nucleus"/>
    <property type="evidence" value="ECO:0007669"/>
    <property type="project" value="UniProtKB-SubCell"/>
</dbReference>
<feature type="region of interest" description="Disordered" evidence="10">
    <location>
        <begin position="147"/>
        <end position="175"/>
    </location>
</feature>
<protein>
    <recommendedName>
        <fullName evidence="11">C2 NT-type domain-containing protein</fullName>
    </recommendedName>
</protein>
<feature type="region of interest" description="Disordered" evidence="10">
    <location>
        <begin position="683"/>
        <end position="711"/>
    </location>
</feature>
<evidence type="ECO:0000256" key="2">
    <source>
        <dbReference type="ARBA" id="ARBA00023015"/>
    </source>
</evidence>
<feature type="compositionally biased region" description="Polar residues" evidence="10">
    <location>
        <begin position="946"/>
        <end position="957"/>
    </location>
</feature>
<dbReference type="Pfam" id="PF00808">
    <property type="entry name" value="CBFD_NFYB_HMF"/>
    <property type="match status" value="1"/>
</dbReference>
<name>A0AAV6M809_9ROSI</name>
<reference evidence="12 13" key="1">
    <citation type="journal article" date="2021" name="Hortic Res">
        <title>The domestication of Cucurbita argyrosperma as revealed by the genome of its wild relative.</title>
        <authorList>
            <person name="Barrera-Redondo J."/>
            <person name="Sanchez-de la Vega G."/>
            <person name="Aguirre-Liguori J.A."/>
            <person name="Castellanos-Morales G."/>
            <person name="Gutierrez-Guerrero Y.T."/>
            <person name="Aguirre-Dugua X."/>
            <person name="Aguirre-Planter E."/>
            <person name="Tenaillon M.I."/>
            <person name="Lira-Saade R."/>
            <person name="Eguiarte L.E."/>
        </authorList>
    </citation>
    <scope>NUCLEOTIDE SEQUENCE [LARGE SCALE GENOMIC DNA]</scope>
    <source>
        <strain evidence="12">JBR-2021</strain>
    </source>
</reference>
<evidence type="ECO:0000256" key="4">
    <source>
        <dbReference type="ARBA" id="ARBA00023163"/>
    </source>
</evidence>
<feature type="coiled-coil region" evidence="9">
    <location>
        <begin position="1002"/>
        <end position="1043"/>
    </location>
</feature>
<feature type="compositionally biased region" description="Basic and acidic residues" evidence="10">
    <location>
        <begin position="195"/>
        <end position="204"/>
    </location>
</feature>
<dbReference type="InterPro" id="IPR003958">
    <property type="entry name" value="CBFA_NFYB_domain"/>
</dbReference>
<evidence type="ECO:0000256" key="8">
    <source>
        <dbReference type="ARBA" id="ARBA00059992"/>
    </source>
</evidence>
<keyword evidence="2" id="KW-0805">Transcription regulation</keyword>
<dbReference type="EMBL" id="JAGKQH010000016">
    <property type="protein sequence ID" value="KAG6577185.1"/>
    <property type="molecule type" value="Genomic_DNA"/>
</dbReference>
<dbReference type="FunFam" id="1.10.20.10:FF:000062">
    <property type="entry name" value="Nuclear transcription factor Y subunit C"/>
    <property type="match status" value="1"/>
</dbReference>
<feature type="region of interest" description="Disordered" evidence="10">
    <location>
        <begin position="190"/>
        <end position="285"/>
    </location>
</feature>
<dbReference type="Proteomes" id="UP000685013">
    <property type="component" value="Chromosome 16"/>
</dbReference>
<keyword evidence="3" id="KW-0238">DNA-binding</keyword>
<evidence type="ECO:0000313" key="13">
    <source>
        <dbReference type="Proteomes" id="UP000685013"/>
    </source>
</evidence>